<dbReference type="Proteomes" id="UP001234178">
    <property type="component" value="Unassembled WGS sequence"/>
</dbReference>
<evidence type="ECO:0000313" key="3">
    <source>
        <dbReference type="Proteomes" id="UP001234178"/>
    </source>
</evidence>
<keyword evidence="3" id="KW-1185">Reference proteome</keyword>
<comment type="caution">
    <text evidence="2">The sequence shown here is derived from an EMBL/GenBank/DDBJ whole genome shotgun (WGS) entry which is preliminary data.</text>
</comment>
<gene>
    <name evidence="2" type="ORF">OUZ56_012994</name>
</gene>
<sequence>MSNSAIKDVFSILESFGAELSPHLVHILKICGYNSIRAICKITIDEIKSIETFIRELFSDKSQVDDSCIKDEKVYKFGPLFWNNPDKFTFTLGNIDSIQAAVVVCIKISDGETLPIRKLPQATIFESKPKKSPRRNTALNQIKNAKTILNTDATSSQTETEPSQLKNLPKKRKSVLSLISAWVEKHKEVNFVSSNWSFNEKKCVVTCGQCKLEKTQNVLKCSILEHFLNWKSITRTLHKKTKEQISPGLLGSGSKRLMESFLGQTSTSEKPTVVITEDKSSENTSEGSDVEEINPGDNVEIRTPPKKSSTRAEKNSISDSPSDSTADNIETPSPPKKKSDGGARPSGSTSSKWDSRIIRRKIKLENAASDENQTDITMYFEAIDQLGSSEAAFSSLIFRRIIRESHLLLVEHPMFIIPSLSMKINSNSGLRKFPYWQCFSIGNFYTNNNCSLDRINVPKCESEFVWVVPKQRPKLGNLFILNTRVVYLAFIRKEFSNEEILHLCVLPTHGRT</sequence>
<evidence type="ECO:0000313" key="2">
    <source>
        <dbReference type="EMBL" id="KAK4007843.1"/>
    </source>
</evidence>
<organism evidence="2 3">
    <name type="scientific">Daphnia magna</name>
    <dbReference type="NCBI Taxonomy" id="35525"/>
    <lineage>
        <taxon>Eukaryota</taxon>
        <taxon>Metazoa</taxon>
        <taxon>Ecdysozoa</taxon>
        <taxon>Arthropoda</taxon>
        <taxon>Crustacea</taxon>
        <taxon>Branchiopoda</taxon>
        <taxon>Diplostraca</taxon>
        <taxon>Cladocera</taxon>
        <taxon>Anomopoda</taxon>
        <taxon>Daphniidae</taxon>
        <taxon>Daphnia</taxon>
    </lineage>
</organism>
<proteinExistence type="predicted"/>
<feature type="compositionally biased region" description="Polar residues" evidence="1">
    <location>
        <begin position="317"/>
        <end position="331"/>
    </location>
</feature>
<evidence type="ECO:0000256" key="1">
    <source>
        <dbReference type="SAM" id="MobiDB-lite"/>
    </source>
</evidence>
<protein>
    <submittedName>
        <fullName evidence="2">Uncharacterized protein</fullName>
    </submittedName>
</protein>
<accession>A0ABQ9Z4M1</accession>
<dbReference type="EMBL" id="JAOYFB010000002">
    <property type="protein sequence ID" value="KAK4007843.1"/>
    <property type="molecule type" value="Genomic_DNA"/>
</dbReference>
<name>A0ABQ9Z4M1_9CRUS</name>
<feature type="region of interest" description="Disordered" evidence="1">
    <location>
        <begin position="262"/>
        <end position="353"/>
    </location>
</feature>
<reference evidence="2 3" key="1">
    <citation type="journal article" date="2023" name="Nucleic Acids Res.">
        <title>The hologenome of Daphnia magna reveals possible DNA methylation and microbiome-mediated evolution of the host genome.</title>
        <authorList>
            <person name="Chaturvedi A."/>
            <person name="Li X."/>
            <person name="Dhandapani V."/>
            <person name="Marshall H."/>
            <person name="Kissane S."/>
            <person name="Cuenca-Cambronero M."/>
            <person name="Asole G."/>
            <person name="Calvet F."/>
            <person name="Ruiz-Romero M."/>
            <person name="Marangio P."/>
            <person name="Guigo R."/>
            <person name="Rago D."/>
            <person name="Mirbahai L."/>
            <person name="Eastwood N."/>
            <person name="Colbourne J.K."/>
            <person name="Zhou J."/>
            <person name="Mallon E."/>
            <person name="Orsini L."/>
        </authorList>
    </citation>
    <scope>NUCLEOTIDE SEQUENCE [LARGE SCALE GENOMIC DNA]</scope>
    <source>
        <strain evidence="2">LRV0_1</strain>
    </source>
</reference>